<dbReference type="Proteomes" id="UP000007875">
    <property type="component" value="Unassembled WGS sequence"/>
</dbReference>
<evidence type="ECO:0000313" key="2">
    <source>
        <dbReference type="Proteomes" id="UP000007875"/>
    </source>
</evidence>
<dbReference type="HOGENOM" id="CLU_077982_0_0_1"/>
<organism evidence="1 2">
    <name type="scientific">Ciona savignyi</name>
    <name type="common">Pacific transparent sea squirt</name>
    <dbReference type="NCBI Taxonomy" id="51511"/>
    <lineage>
        <taxon>Eukaryota</taxon>
        <taxon>Metazoa</taxon>
        <taxon>Chordata</taxon>
        <taxon>Tunicata</taxon>
        <taxon>Ascidiacea</taxon>
        <taxon>Phlebobranchia</taxon>
        <taxon>Cionidae</taxon>
        <taxon>Ciona</taxon>
    </lineage>
</organism>
<reference evidence="1" key="3">
    <citation type="submission" date="2025-09" db="UniProtKB">
        <authorList>
            <consortium name="Ensembl"/>
        </authorList>
    </citation>
    <scope>IDENTIFICATION</scope>
</reference>
<reference evidence="2" key="1">
    <citation type="submission" date="2003-08" db="EMBL/GenBank/DDBJ databases">
        <authorList>
            <person name="Birren B."/>
            <person name="Nusbaum C."/>
            <person name="Abebe A."/>
            <person name="Abouelleil A."/>
            <person name="Adekoya E."/>
            <person name="Ait-zahra M."/>
            <person name="Allen N."/>
            <person name="Allen T."/>
            <person name="An P."/>
            <person name="Anderson M."/>
            <person name="Anderson S."/>
            <person name="Arachchi H."/>
            <person name="Armbruster J."/>
            <person name="Bachantsang P."/>
            <person name="Baldwin J."/>
            <person name="Barry A."/>
            <person name="Bayul T."/>
            <person name="Blitshsteyn B."/>
            <person name="Bloom T."/>
            <person name="Blye J."/>
            <person name="Boguslavskiy L."/>
            <person name="Borowsky M."/>
            <person name="Boukhgalter B."/>
            <person name="Brunache A."/>
            <person name="Butler J."/>
            <person name="Calixte N."/>
            <person name="Calvo S."/>
            <person name="Camarata J."/>
            <person name="Campo K."/>
            <person name="Chang J."/>
            <person name="Cheshatsang Y."/>
            <person name="Citroen M."/>
            <person name="Collymore A."/>
            <person name="Considine T."/>
            <person name="Cook A."/>
            <person name="Cooke P."/>
            <person name="Corum B."/>
            <person name="Cuomo C."/>
            <person name="David R."/>
            <person name="Dawoe T."/>
            <person name="Degray S."/>
            <person name="Dodge S."/>
            <person name="Dooley K."/>
            <person name="Dorje P."/>
            <person name="Dorjee K."/>
            <person name="Dorris L."/>
            <person name="Duffey N."/>
            <person name="Dupes A."/>
            <person name="Elkins T."/>
            <person name="Engels R."/>
            <person name="Erickson J."/>
            <person name="Farina A."/>
            <person name="Faro S."/>
            <person name="Ferreira P."/>
            <person name="Fischer H."/>
            <person name="Fitzgerald M."/>
            <person name="Foley K."/>
            <person name="Gage D."/>
            <person name="Galagan J."/>
            <person name="Gearin G."/>
            <person name="Gnerre S."/>
            <person name="Gnirke A."/>
            <person name="Goyette A."/>
            <person name="Graham J."/>
            <person name="Grandbois E."/>
            <person name="Gyaltsen K."/>
            <person name="Hafez N."/>
            <person name="Hagopian D."/>
            <person name="Hagos B."/>
            <person name="Hall J."/>
            <person name="Hatcher B."/>
            <person name="Heller A."/>
            <person name="Higgins H."/>
            <person name="Honan T."/>
            <person name="Horn A."/>
            <person name="Houde N."/>
            <person name="Hughes L."/>
            <person name="Hulme W."/>
            <person name="Husby E."/>
            <person name="Iliev I."/>
            <person name="Jaffe D."/>
            <person name="Jones C."/>
            <person name="Kamal M."/>
            <person name="Kamat A."/>
            <person name="Kamvysselis M."/>
            <person name="Karlsson E."/>
            <person name="Kells C."/>
            <person name="Kieu A."/>
            <person name="Kisner P."/>
            <person name="Kodira C."/>
            <person name="Kulbokas E."/>
            <person name="Labutti K."/>
            <person name="Lama D."/>
            <person name="Landers T."/>
            <person name="Leger J."/>
            <person name="Levine S."/>
            <person name="Lewis D."/>
            <person name="Lewis T."/>
            <person name="Lindblad-toh K."/>
            <person name="Liu X."/>
            <person name="Lokyitsang T."/>
            <person name="Lokyitsang Y."/>
            <person name="Lucien O."/>
            <person name="Lui A."/>
            <person name="Ma L.J."/>
            <person name="Mabbitt R."/>
            <person name="Macdonald J."/>
            <person name="Maclean C."/>
            <person name="Major J."/>
            <person name="Manning J."/>
            <person name="Marabella R."/>
            <person name="Maru K."/>
            <person name="Matthews C."/>
            <person name="Mauceli E."/>
            <person name="Mccarthy M."/>
            <person name="Mcdonough S."/>
            <person name="Mcghee T."/>
            <person name="Meldrim J."/>
            <person name="Meneus L."/>
            <person name="Mesirov J."/>
            <person name="Mihalev A."/>
            <person name="Mihova T."/>
            <person name="Mikkelsen T."/>
            <person name="Mlenga V."/>
            <person name="Moru K."/>
            <person name="Mozes J."/>
            <person name="Mulrain L."/>
            <person name="Munson G."/>
            <person name="Naylor J."/>
            <person name="Newes C."/>
            <person name="Nguyen C."/>
            <person name="Nguyen N."/>
            <person name="Nguyen T."/>
            <person name="Nicol R."/>
            <person name="Nielsen C."/>
            <person name="Nizzari M."/>
            <person name="Norbu C."/>
            <person name="Norbu N."/>
            <person name="O'donnell P."/>
            <person name="Okoawo O."/>
            <person name="O'leary S."/>
            <person name="Omotosho B."/>
            <person name="O'neill K."/>
            <person name="Osman S."/>
            <person name="Parker S."/>
            <person name="Perrin D."/>
            <person name="Phunkhang P."/>
            <person name="Piqani B."/>
            <person name="Purcell S."/>
            <person name="Rachupka T."/>
            <person name="Ramasamy U."/>
            <person name="Rameau R."/>
            <person name="Ray V."/>
            <person name="Raymond C."/>
            <person name="Retta R."/>
            <person name="Richardson S."/>
            <person name="Rise C."/>
            <person name="Rodriguez J."/>
            <person name="Rogers J."/>
            <person name="Rogov P."/>
            <person name="Rutman M."/>
            <person name="Schupbach R."/>
            <person name="Seaman C."/>
            <person name="Settipalli S."/>
            <person name="Sharpe T."/>
            <person name="Sheridan J."/>
            <person name="Sherpa N."/>
            <person name="Shi J."/>
            <person name="Smirnov S."/>
            <person name="Smith C."/>
            <person name="Sougnez C."/>
            <person name="Spencer B."/>
            <person name="Stalker J."/>
            <person name="Stange-thomann N."/>
            <person name="Stavropoulos S."/>
            <person name="Stetson K."/>
            <person name="Stone C."/>
            <person name="Stone S."/>
            <person name="Stubbs M."/>
            <person name="Talamas J."/>
            <person name="Tchuinga P."/>
            <person name="Tenzing P."/>
            <person name="Tesfaye S."/>
            <person name="Theodore J."/>
            <person name="Thoulutsang Y."/>
            <person name="Topham K."/>
            <person name="Towey S."/>
            <person name="Tsamla T."/>
            <person name="Tsomo N."/>
            <person name="Vallee D."/>
            <person name="Vassiliev H."/>
            <person name="Venkataraman V."/>
            <person name="Vinson J."/>
            <person name="Vo A."/>
            <person name="Wade C."/>
            <person name="Wang S."/>
            <person name="Wangchuk T."/>
            <person name="Wangdi T."/>
            <person name="Whittaker C."/>
            <person name="Wilkinson J."/>
            <person name="Wu Y."/>
            <person name="Wyman D."/>
            <person name="Yadav S."/>
            <person name="Yang S."/>
            <person name="Yang X."/>
            <person name="Yeager S."/>
            <person name="Yee E."/>
            <person name="Young G."/>
            <person name="Zainoun J."/>
            <person name="Zembeck L."/>
            <person name="Zimmer A."/>
            <person name="Zody M."/>
            <person name="Lander E."/>
        </authorList>
    </citation>
    <scope>NUCLEOTIDE SEQUENCE [LARGE SCALE GENOMIC DNA]</scope>
</reference>
<name>H2ZNQ2_CIOSA</name>
<evidence type="ECO:0008006" key="3">
    <source>
        <dbReference type="Google" id="ProtNLM"/>
    </source>
</evidence>
<dbReference type="PRINTS" id="PR02040">
    <property type="entry name" value="CDK2IP"/>
</dbReference>
<evidence type="ECO:0000313" key="1">
    <source>
        <dbReference type="Ensembl" id="ENSCSAVP00000019218.1"/>
    </source>
</evidence>
<dbReference type="eggNOG" id="ENOG502S092">
    <property type="taxonomic scope" value="Eukaryota"/>
</dbReference>
<accession>H2ZNQ2</accession>
<dbReference type="GeneTree" id="ENSGT00390000015784"/>
<dbReference type="AlphaFoldDB" id="H2ZNQ2"/>
<protein>
    <recommendedName>
        <fullName evidence="3">Cyclin-dependent kinase 2-interacting protein</fullName>
    </recommendedName>
</protein>
<keyword evidence="2" id="KW-1185">Reference proteome</keyword>
<dbReference type="STRING" id="51511.ENSCSAVP00000019218"/>
<proteinExistence type="predicted"/>
<reference evidence="1" key="2">
    <citation type="submission" date="2025-08" db="UniProtKB">
        <authorList>
            <consortium name="Ensembl"/>
        </authorList>
    </citation>
    <scope>IDENTIFICATION</scope>
</reference>
<dbReference type="PANTHER" id="PTHR15827">
    <property type="entry name" value="CYCLIN-DEPENDENT KINASE 2-INTERACTING PROTEIN"/>
    <property type="match status" value="1"/>
</dbReference>
<sequence length="207" mass="23763">KKKKVRDTIVNSPRIQGQLTGIPRQIKDTVTDIHNFALKWQKLNTRGCDELSRLADVKLNLLSDDSKGAKSEFYSDELLECCDKLNCTYKALEVVSKKLDSFTEKLRKLDELSDFSRSNSMSSLTENNSPFVTWSVNKFYKRAFEISKMHAKELLLKKSVVENAAHLVADCRNILMTFSSSWLHEPFINEAVRKLNIETMLLECGHE</sequence>
<dbReference type="InParanoid" id="H2ZNQ2"/>
<dbReference type="PANTHER" id="PTHR15827:SF2">
    <property type="entry name" value="CYCLIN-DEPENDENT KINASE 2-INTERACTING PROTEIN"/>
    <property type="match status" value="1"/>
</dbReference>
<dbReference type="Ensembl" id="ENSCSAVT00000019426.1">
    <property type="protein sequence ID" value="ENSCSAVP00000019218.1"/>
    <property type="gene ID" value="ENSCSAVG00000011286.1"/>
</dbReference>
<dbReference type="InterPro" id="IPR023250">
    <property type="entry name" value="Cyclin-dep_Kinase_2_interact"/>
</dbReference>